<protein>
    <recommendedName>
        <fullName evidence="3">VOC domain-containing protein</fullName>
    </recommendedName>
</protein>
<reference evidence="2" key="2">
    <citation type="submission" date="2015-01" db="EMBL/GenBank/DDBJ databases">
        <title>Evolutionary Origins and Diversification of the Mycorrhizal Mutualists.</title>
        <authorList>
            <consortium name="DOE Joint Genome Institute"/>
            <consortium name="Mycorrhizal Genomics Consortium"/>
            <person name="Kohler A."/>
            <person name="Kuo A."/>
            <person name="Nagy L.G."/>
            <person name="Floudas D."/>
            <person name="Copeland A."/>
            <person name="Barry K.W."/>
            <person name="Cichocki N."/>
            <person name="Veneault-Fourrey C."/>
            <person name="LaButti K."/>
            <person name="Lindquist E.A."/>
            <person name="Lipzen A."/>
            <person name="Lundell T."/>
            <person name="Morin E."/>
            <person name="Murat C."/>
            <person name="Riley R."/>
            <person name="Ohm R."/>
            <person name="Sun H."/>
            <person name="Tunlid A."/>
            <person name="Henrissat B."/>
            <person name="Grigoriev I.V."/>
            <person name="Hibbett D.S."/>
            <person name="Martin F."/>
        </authorList>
    </citation>
    <scope>NUCLEOTIDE SEQUENCE [LARGE SCALE GENOMIC DNA]</scope>
    <source>
        <strain evidence="2">Zn</strain>
    </source>
</reference>
<evidence type="ECO:0008006" key="3">
    <source>
        <dbReference type="Google" id="ProtNLM"/>
    </source>
</evidence>
<dbReference type="InterPro" id="IPR029068">
    <property type="entry name" value="Glyas_Bleomycin-R_OHBP_Dase"/>
</dbReference>
<dbReference type="Gene3D" id="3.10.180.10">
    <property type="entry name" value="2,3-Dihydroxybiphenyl 1,2-Dioxygenase, domain 1"/>
    <property type="match status" value="1"/>
</dbReference>
<dbReference type="AlphaFoldDB" id="A0A0C3CW15"/>
<sequence length="148" mass="17368">MPKSFIGLHHLKLPCHSIKKTHEFYTTIFPFKPMPHADHFTPDHQLFAKLCIHEATKLIVELRYEPTQANLQKGWDPITYAVGTRKDLERWGEWFDANGVKHSRIFTGVSAWVMACEDPDGKIVRLYVSEEEHEWTDHVDKDERWLGN</sequence>
<dbReference type="InParanoid" id="A0A0C3CW15"/>
<dbReference type="Proteomes" id="UP000054321">
    <property type="component" value="Unassembled WGS sequence"/>
</dbReference>
<name>A0A0C3CW15_OIDMZ</name>
<gene>
    <name evidence="1" type="ORF">OIDMADRAFT_46013</name>
</gene>
<evidence type="ECO:0000313" key="2">
    <source>
        <dbReference type="Proteomes" id="UP000054321"/>
    </source>
</evidence>
<organism evidence="1 2">
    <name type="scientific">Oidiodendron maius (strain Zn)</name>
    <dbReference type="NCBI Taxonomy" id="913774"/>
    <lineage>
        <taxon>Eukaryota</taxon>
        <taxon>Fungi</taxon>
        <taxon>Dikarya</taxon>
        <taxon>Ascomycota</taxon>
        <taxon>Pezizomycotina</taxon>
        <taxon>Leotiomycetes</taxon>
        <taxon>Leotiomycetes incertae sedis</taxon>
        <taxon>Myxotrichaceae</taxon>
        <taxon>Oidiodendron</taxon>
    </lineage>
</organism>
<keyword evidence="2" id="KW-1185">Reference proteome</keyword>
<dbReference type="SUPFAM" id="SSF54593">
    <property type="entry name" value="Glyoxalase/Bleomycin resistance protein/Dihydroxybiphenyl dioxygenase"/>
    <property type="match status" value="1"/>
</dbReference>
<proteinExistence type="predicted"/>
<dbReference type="HOGENOM" id="CLU_046006_9_1_1"/>
<evidence type="ECO:0000313" key="1">
    <source>
        <dbReference type="EMBL" id="KIM93902.1"/>
    </source>
</evidence>
<accession>A0A0C3CW15</accession>
<dbReference type="EMBL" id="KN832892">
    <property type="protein sequence ID" value="KIM93902.1"/>
    <property type="molecule type" value="Genomic_DNA"/>
</dbReference>
<dbReference type="OrthoDB" id="3342959at2759"/>
<reference evidence="1 2" key="1">
    <citation type="submission" date="2014-04" db="EMBL/GenBank/DDBJ databases">
        <authorList>
            <consortium name="DOE Joint Genome Institute"/>
            <person name="Kuo A."/>
            <person name="Martino E."/>
            <person name="Perotto S."/>
            <person name="Kohler A."/>
            <person name="Nagy L.G."/>
            <person name="Floudas D."/>
            <person name="Copeland A."/>
            <person name="Barry K.W."/>
            <person name="Cichocki N."/>
            <person name="Veneault-Fourrey C."/>
            <person name="LaButti K."/>
            <person name="Lindquist E.A."/>
            <person name="Lipzen A."/>
            <person name="Lundell T."/>
            <person name="Morin E."/>
            <person name="Murat C."/>
            <person name="Sun H."/>
            <person name="Tunlid A."/>
            <person name="Henrissat B."/>
            <person name="Grigoriev I.V."/>
            <person name="Hibbett D.S."/>
            <person name="Martin F."/>
            <person name="Nordberg H.P."/>
            <person name="Cantor M.N."/>
            <person name="Hua S.X."/>
        </authorList>
    </citation>
    <scope>NUCLEOTIDE SEQUENCE [LARGE SCALE GENOMIC DNA]</scope>
    <source>
        <strain evidence="1 2">Zn</strain>
    </source>
</reference>